<name>A0A1I7YAZ1_9BILA</name>
<protein>
    <submittedName>
        <fullName evidence="3">ABC transporter permease</fullName>
    </submittedName>
</protein>
<dbReference type="AlphaFoldDB" id="A0A1I7YAZ1"/>
<feature type="transmembrane region" description="Helical" evidence="1">
    <location>
        <begin position="60"/>
        <end position="80"/>
    </location>
</feature>
<evidence type="ECO:0000256" key="1">
    <source>
        <dbReference type="SAM" id="Phobius"/>
    </source>
</evidence>
<evidence type="ECO:0000313" key="3">
    <source>
        <dbReference type="WBParaSite" id="L893_g14470.t1"/>
    </source>
</evidence>
<reference evidence="3" key="1">
    <citation type="submission" date="2016-11" db="UniProtKB">
        <authorList>
            <consortium name="WormBaseParasite"/>
        </authorList>
    </citation>
    <scope>IDENTIFICATION</scope>
</reference>
<evidence type="ECO:0000313" key="2">
    <source>
        <dbReference type="Proteomes" id="UP000095287"/>
    </source>
</evidence>
<feature type="transmembrane region" description="Helical" evidence="1">
    <location>
        <begin position="101"/>
        <end position="122"/>
    </location>
</feature>
<proteinExistence type="predicted"/>
<keyword evidence="1" id="KW-0472">Membrane</keyword>
<accession>A0A1I7YAZ1</accession>
<dbReference type="Proteomes" id="UP000095287">
    <property type="component" value="Unplaced"/>
</dbReference>
<keyword evidence="2" id="KW-1185">Reference proteome</keyword>
<organism evidence="2 3">
    <name type="scientific">Steinernema glaseri</name>
    <dbReference type="NCBI Taxonomy" id="37863"/>
    <lineage>
        <taxon>Eukaryota</taxon>
        <taxon>Metazoa</taxon>
        <taxon>Ecdysozoa</taxon>
        <taxon>Nematoda</taxon>
        <taxon>Chromadorea</taxon>
        <taxon>Rhabditida</taxon>
        <taxon>Tylenchina</taxon>
        <taxon>Panagrolaimomorpha</taxon>
        <taxon>Strongyloidoidea</taxon>
        <taxon>Steinernematidae</taxon>
        <taxon>Steinernema</taxon>
    </lineage>
</organism>
<keyword evidence="1" id="KW-1133">Transmembrane helix</keyword>
<keyword evidence="1" id="KW-0812">Transmembrane</keyword>
<dbReference type="WBParaSite" id="L893_g14470.t1">
    <property type="protein sequence ID" value="L893_g14470.t1"/>
    <property type="gene ID" value="L893_g14470"/>
</dbReference>
<sequence length="161" mass="17470">MGVHQLCLADGVLSGNPTGFFRRCAVRRVDVHFGPVLHHCRAMAVCTGAALVEPAMPQFVFLWTDTFVLALFLAMALYTWRVVKRPALRSAWASVARTPSAMCAAVFLVFFLLIGLLDSIHYRPLLPAAPGQEASTASYAPVARSALDDILKKAGLAEVEK</sequence>